<dbReference type="EMBL" id="CAJNOO010000005">
    <property type="protein sequence ID" value="CAF0734518.1"/>
    <property type="molecule type" value="Genomic_DNA"/>
</dbReference>
<evidence type="ECO:0000313" key="4">
    <source>
        <dbReference type="EMBL" id="CAF0869815.1"/>
    </source>
</evidence>
<protein>
    <submittedName>
        <fullName evidence="5">Uncharacterized protein</fullName>
    </submittedName>
</protein>
<feature type="compositionally biased region" description="Basic and acidic residues" evidence="1">
    <location>
        <begin position="41"/>
        <end position="62"/>
    </location>
</feature>
<feature type="region of interest" description="Disordered" evidence="1">
    <location>
        <begin position="76"/>
        <end position="101"/>
    </location>
</feature>
<gene>
    <name evidence="5" type="ORF">JXQ802_LOCUS15204</name>
    <name evidence="6" type="ORF">OTI717_LOCUS24754</name>
    <name evidence="4" type="ORF">PYM288_LOCUS7988</name>
    <name evidence="3" type="ORF">RFH988_LOCUS338</name>
</gene>
<proteinExistence type="predicted"/>
<name>A0A814ICW4_9BILA</name>
<reference evidence="5" key="1">
    <citation type="submission" date="2021-02" db="EMBL/GenBank/DDBJ databases">
        <authorList>
            <person name="Nowell W R."/>
        </authorList>
    </citation>
    <scope>NUCLEOTIDE SEQUENCE</scope>
</reference>
<dbReference type="EMBL" id="CAJNOH010000102">
    <property type="protein sequence ID" value="CAF0869815.1"/>
    <property type="molecule type" value="Genomic_DNA"/>
</dbReference>
<keyword evidence="2" id="KW-1133">Transmembrane helix</keyword>
<feature type="region of interest" description="Disordered" evidence="1">
    <location>
        <begin position="9"/>
        <end position="62"/>
    </location>
</feature>
<evidence type="ECO:0000313" key="3">
    <source>
        <dbReference type="EMBL" id="CAF0734518.1"/>
    </source>
</evidence>
<keyword evidence="7" id="KW-1185">Reference proteome</keyword>
<feature type="compositionally biased region" description="Basic and acidic residues" evidence="1">
    <location>
        <begin position="200"/>
        <end position="213"/>
    </location>
</feature>
<feature type="compositionally biased region" description="Basic residues" evidence="1">
    <location>
        <begin position="260"/>
        <end position="269"/>
    </location>
</feature>
<dbReference type="OrthoDB" id="10058281at2759"/>
<evidence type="ECO:0000313" key="6">
    <source>
        <dbReference type="EMBL" id="CAF3919710.1"/>
    </source>
</evidence>
<feature type="region of interest" description="Disordered" evidence="1">
    <location>
        <begin position="167"/>
        <end position="292"/>
    </location>
</feature>
<dbReference type="AlphaFoldDB" id="A0A814ICW4"/>
<dbReference type="EMBL" id="CAJOAX010004755">
    <property type="protein sequence ID" value="CAF3919710.1"/>
    <property type="molecule type" value="Genomic_DNA"/>
</dbReference>
<evidence type="ECO:0000313" key="5">
    <source>
        <dbReference type="EMBL" id="CAF1021800.1"/>
    </source>
</evidence>
<feature type="compositionally biased region" description="Basic residues" evidence="1">
    <location>
        <begin position="319"/>
        <end position="332"/>
    </location>
</feature>
<keyword evidence="2" id="KW-0812">Transmembrane</keyword>
<dbReference type="EMBL" id="CAJNOL010000351">
    <property type="protein sequence ID" value="CAF1021800.1"/>
    <property type="molecule type" value="Genomic_DNA"/>
</dbReference>
<dbReference type="Proteomes" id="UP000663870">
    <property type="component" value="Unassembled WGS sequence"/>
</dbReference>
<dbReference type="Proteomes" id="UP000663882">
    <property type="component" value="Unassembled WGS sequence"/>
</dbReference>
<keyword evidence="2" id="KW-0472">Membrane</keyword>
<feature type="transmembrane region" description="Helical" evidence="2">
    <location>
        <begin position="124"/>
        <end position="142"/>
    </location>
</feature>
<evidence type="ECO:0000313" key="7">
    <source>
        <dbReference type="Proteomes" id="UP000663870"/>
    </source>
</evidence>
<feature type="compositionally biased region" description="Polar residues" evidence="1">
    <location>
        <begin position="174"/>
        <end position="196"/>
    </location>
</feature>
<accession>A0A814ICW4</accession>
<sequence length="422" mass="48168">MVERLIILKNNSIDSEDGRRSPHTGSQTLNTDEDEPLSIGDSRRLQENSKATESDHSVQTAERRRNLVTISSLSVESVNDRDGSDNPLSEKAKKKKRAMSRQMSETDFKKFIAKKRPWYTKVDFTKPLMYLGILFLIFIIWIKRDVLITRLLTSNARVRHTAVTIEQRHENDDSSQASTLKDSSSALSTQDTTTAVNNNDDNKNDNKNDKNDINDNDISNDQTSLTDNDEDFPRTTNKGSGSQKINLRTRRTKVSFTKERPKKKRRHLRNQAIDDDDDDDDDNVNDDLVDDDVLEDEIDIPTIKSNKIKEPILPSSIRTSKKHQHQKRRRSTTSHVDSPKTAIISTPNIILPLYHDVVEQMQKILKAQGGRRDLTKILKKETKLSQPQINRLVLKKDFSVITLDTFIDLLNSLGATILLVSK</sequence>
<dbReference type="Proteomes" id="UP000663854">
    <property type="component" value="Unassembled WGS sequence"/>
</dbReference>
<organism evidence="5 7">
    <name type="scientific">Rotaria sordida</name>
    <dbReference type="NCBI Taxonomy" id="392033"/>
    <lineage>
        <taxon>Eukaryota</taxon>
        <taxon>Metazoa</taxon>
        <taxon>Spiralia</taxon>
        <taxon>Gnathifera</taxon>
        <taxon>Rotifera</taxon>
        <taxon>Eurotatoria</taxon>
        <taxon>Bdelloidea</taxon>
        <taxon>Philodinida</taxon>
        <taxon>Philodinidae</taxon>
        <taxon>Rotaria</taxon>
    </lineage>
</organism>
<evidence type="ECO:0000256" key="2">
    <source>
        <dbReference type="SAM" id="Phobius"/>
    </source>
</evidence>
<feature type="region of interest" description="Disordered" evidence="1">
    <location>
        <begin position="305"/>
        <end position="339"/>
    </location>
</feature>
<comment type="caution">
    <text evidence="5">The sequence shown here is derived from an EMBL/GenBank/DDBJ whole genome shotgun (WGS) entry which is preliminary data.</text>
</comment>
<feature type="compositionally biased region" description="Acidic residues" evidence="1">
    <location>
        <begin position="273"/>
        <end position="292"/>
    </location>
</feature>
<feature type="compositionally biased region" description="Basic and acidic residues" evidence="1">
    <location>
        <begin position="78"/>
        <end position="91"/>
    </location>
</feature>
<dbReference type="Proteomes" id="UP000663823">
    <property type="component" value="Unassembled WGS sequence"/>
</dbReference>
<feature type="compositionally biased region" description="Polar residues" evidence="1">
    <location>
        <begin position="234"/>
        <end position="246"/>
    </location>
</feature>
<evidence type="ECO:0000256" key="1">
    <source>
        <dbReference type="SAM" id="MobiDB-lite"/>
    </source>
</evidence>